<feature type="non-terminal residue" evidence="2">
    <location>
        <position position="1"/>
    </location>
</feature>
<dbReference type="AlphaFoldDB" id="A0A1B7MLA9"/>
<keyword evidence="1" id="KW-0472">Membrane</keyword>
<organism evidence="2 3">
    <name type="scientific">Rhizopogon vinicolor AM-OR11-026</name>
    <dbReference type="NCBI Taxonomy" id="1314800"/>
    <lineage>
        <taxon>Eukaryota</taxon>
        <taxon>Fungi</taxon>
        <taxon>Dikarya</taxon>
        <taxon>Basidiomycota</taxon>
        <taxon>Agaricomycotina</taxon>
        <taxon>Agaricomycetes</taxon>
        <taxon>Agaricomycetidae</taxon>
        <taxon>Boletales</taxon>
        <taxon>Suillineae</taxon>
        <taxon>Rhizopogonaceae</taxon>
        <taxon>Rhizopogon</taxon>
    </lineage>
</organism>
<dbReference type="OrthoDB" id="2683557at2759"/>
<feature type="transmembrane region" description="Helical" evidence="1">
    <location>
        <begin position="57"/>
        <end position="79"/>
    </location>
</feature>
<dbReference type="Proteomes" id="UP000092154">
    <property type="component" value="Unassembled WGS sequence"/>
</dbReference>
<evidence type="ECO:0000313" key="3">
    <source>
        <dbReference type="Proteomes" id="UP000092154"/>
    </source>
</evidence>
<name>A0A1B7MLA9_9AGAM</name>
<evidence type="ECO:0000313" key="2">
    <source>
        <dbReference type="EMBL" id="OAX33376.1"/>
    </source>
</evidence>
<accession>A0A1B7MLA9</accession>
<dbReference type="EMBL" id="KV448780">
    <property type="protein sequence ID" value="OAX33376.1"/>
    <property type="molecule type" value="Genomic_DNA"/>
</dbReference>
<proteinExistence type="predicted"/>
<gene>
    <name evidence="2" type="ORF">K503DRAFT_700494</name>
</gene>
<keyword evidence="3" id="KW-1185">Reference proteome</keyword>
<evidence type="ECO:0000256" key="1">
    <source>
        <dbReference type="SAM" id="Phobius"/>
    </source>
</evidence>
<feature type="transmembrane region" description="Helical" evidence="1">
    <location>
        <begin position="27"/>
        <end position="50"/>
    </location>
</feature>
<dbReference type="InParanoid" id="A0A1B7MLA9"/>
<keyword evidence="1" id="KW-1133">Transmembrane helix</keyword>
<protein>
    <submittedName>
        <fullName evidence="2">Uncharacterized protein</fullName>
    </submittedName>
</protein>
<sequence>AIYLTKITNSVLGDKALATLHSLPYALLMWGSGITRSGCIIYFLVAFSFLVFRSTSVVLLGMAGCGFVTVFLLVLWPIWAARDYHLFSWLREHRQLTFPE</sequence>
<reference evidence="2 3" key="1">
    <citation type="submission" date="2016-06" db="EMBL/GenBank/DDBJ databases">
        <title>Comparative genomics of the ectomycorrhizal sister species Rhizopogon vinicolor and Rhizopogon vesiculosus (Basidiomycota: Boletales) reveals a divergence of the mating type B locus.</title>
        <authorList>
            <consortium name="DOE Joint Genome Institute"/>
            <person name="Mujic A.B."/>
            <person name="Kuo A."/>
            <person name="Tritt A."/>
            <person name="Lipzen A."/>
            <person name="Chen C."/>
            <person name="Johnson J."/>
            <person name="Sharma A."/>
            <person name="Barry K."/>
            <person name="Grigoriev I.V."/>
            <person name="Spatafora J.W."/>
        </authorList>
    </citation>
    <scope>NUCLEOTIDE SEQUENCE [LARGE SCALE GENOMIC DNA]</scope>
    <source>
        <strain evidence="2 3">AM-OR11-026</strain>
    </source>
</reference>
<keyword evidence="1" id="KW-0812">Transmembrane</keyword>